<organism evidence="1 2">
    <name type="scientific">Nitrogeniibacter mangrovi</name>
    <dbReference type="NCBI Taxonomy" id="2016596"/>
    <lineage>
        <taxon>Bacteria</taxon>
        <taxon>Pseudomonadati</taxon>
        <taxon>Pseudomonadota</taxon>
        <taxon>Betaproteobacteria</taxon>
        <taxon>Rhodocyclales</taxon>
        <taxon>Zoogloeaceae</taxon>
        <taxon>Nitrogeniibacter</taxon>
    </lineage>
</organism>
<sequence length="479" mass="53193">MAYTRFVLEAVISTSEIPAQVQLIAAVSRLLDLHQSRSGGESVSVPETPESAGRNLFVALSLLDVLRQFELDQGRALVSVRALAREAKELVPDITYEEVLFCVASLSTPREIRYGIRDDDSISYGRTSEATPLLTYDRGLGQVALNDNAGLFLRVSDLKESWLYSDLDAQRLVKAIERGRFEDIPRFCREMVADLAAKARQMVDVTERVTLADLRGALIADGDVISATLSEAVELVNKALQLLFSPAVQDAFDLWKATHPVEFEIGNLQSELEIVLQSTEHMARRFVQFIDDAQRIQTLRAPSLRFLDLVRSLNQQGDDFVDQLRAAAPDLMPWKGSFDFFSPDAFVGEVDLTRMLAQMNAPVAEPVFAEAGEEVQEDEPLHAFVERNRDRIISALRKGPLSFEDLLQLDGMEFSPDGAAASLVGVYSYPEILCADGAEIRVVHEDTLIAHDQGGRVLITSNPIFTIENESQEESHEPI</sequence>
<protein>
    <submittedName>
        <fullName evidence="1">Uncharacterized protein</fullName>
    </submittedName>
</protein>
<gene>
    <name evidence="1" type="ORF">G3580_18240</name>
</gene>
<accession>A0A6C1BAT5</accession>
<reference evidence="1 2" key="1">
    <citation type="submission" date="2020-02" db="EMBL/GenBank/DDBJ databases">
        <title>Nitrogenibacter mangrovi gen. nov., sp. nov. isolated from mangrove sediment, a denitrifying betaproteobacterium.</title>
        <authorList>
            <person name="Liao H."/>
            <person name="Tian Y."/>
        </authorList>
    </citation>
    <scope>NUCLEOTIDE SEQUENCE [LARGE SCALE GENOMIC DNA]</scope>
    <source>
        <strain evidence="1 2">M9-3-2</strain>
    </source>
</reference>
<proteinExistence type="predicted"/>
<dbReference type="KEGG" id="azq:G3580_18240"/>
<dbReference type="Proteomes" id="UP000501991">
    <property type="component" value="Chromosome"/>
</dbReference>
<dbReference type="RefSeq" id="WP_173767935.1">
    <property type="nucleotide sequence ID" value="NZ_CP048836.1"/>
</dbReference>
<evidence type="ECO:0000313" key="2">
    <source>
        <dbReference type="Proteomes" id="UP000501991"/>
    </source>
</evidence>
<keyword evidence="2" id="KW-1185">Reference proteome</keyword>
<evidence type="ECO:0000313" key="1">
    <source>
        <dbReference type="EMBL" id="QID19384.1"/>
    </source>
</evidence>
<dbReference type="EMBL" id="CP048836">
    <property type="protein sequence ID" value="QID19384.1"/>
    <property type="molecule type" value="Genomic_DNA"/>
</dbReference>
<dbReference type="AlphaFoldDB" id="A0A6C1BAT5"/>
<name>A0A6C1BAT5_9RHOO</name>